<protein>
    <submittedName>
        <fullName evidence="2">Uncharacterized protein</fullName>
    </submittedName>
</protein>
<feature type="region of interest" description="Disordered" evidence="1">
    <location>
        <begin position="1"/>
        <end position="65"/>
    </location>
</feature>
<name>A0AAW2VI91_SESRA</name>
<dbReference type="AlphaFoldDB" id="A0AAW2VI91"/>
<reference evidence="2" key="2">
    <citation type="journal article" date="2024" name="Plant">
        <title>Genomic evolution and insights into agronomic trait innovations of Sesamum species.</title>
        <authorList>
            <person name="Miao H."/>
            <person name="Wang L."/>
            <person name="Qu L."/>
            <person name="Liu H."/>
            <person name="Sun Y."/>
            <person name="Le M."/>
            <person name="Wang Q."/>
            <person name="Wei S."/>
            <person name="Zheng Y."/>
            <person name="Lin W."/>
            <person name="Duan Y."/>
            <person name="Cao H."/>
            <person name="Xiong S."/>
            <person name="Wang X."/>
            <person name="Wei L."/>
            <person name="Li C."/>
            <person name="Ma Q."/>
            <person name="Ju M."/>
            <person name="Zhao R."/>
            <person name="Li G."/>
            <person name="Mu C."/>
            <person name="Tian Q."/>
            <person name="Mei H."/>
            <person name="Zhang T."/>
            <person name="Gao T."/>
            <person name="Zhang H."/>
        </authorList>
    </citation>
    <scope>NUCLEOTIDE SEQUENCE</scope>
    <source>
        <strain evidence="2">G02</strain>
    </source>
</reference>
<comment type="caution">
    <text evidence="2">The sequence shown here is derived from an EMBL/GenBank/DDBJ whole genome shotgun (WGS) entry which is preliminary data.</text>
</comment>
<evidence type="ECO:0000313" key="2">
    <source>
        <dbReference type="EMBL" id="KAL0429469.1"/>
    </source>
</evidence>
<dbReference type="EMBL" id="JACGWJ010000003">
    <property type="protein sequence ID" value="KAL0429469.1"/>
    <property type="molecule type" value="Genomic_DNA"/>
</dbReference>
<feature type="compositionally biased region" description="Low complexity" evidence="1">
    <location>
        <begin position="42"/>
        <end position="54"/>
    </location>
</feature>
<feature type="compositionally biased region" description="Basic and acidic residues" evidence="1">
    <location>
        <begin position="1"/>
        <end position="16"/>
    </location>
</feature>
<accession>A0AAW2VI91</accession>
<gene>
    <name evidence="2" type="ORF">Sradi_0572900</name>
</gene>
<evidence type="ECO:0000256" key="1">
    <source>
        <dbReference type="SAM" id="MobiDB-lite"/>
    </source>
</evidence>
<sequence length="98" mass="10524">MDSSSELKESSKDNKVNDGVSPDSRNFDLNAGVDEENSEKMASNVVAAAASTASGPPEVKGDEYPGLSEMDRMAIDPVHLAQLSSRLDEDEEDYDEEG</sequence>
<organism evidence="2">
    <name type="scientific">Sesamum radiatum</name>
    <name type="common">Black benniseed</name>
    <dbReference type="NCBI Taxonomy" id="300843"/>
    <lineage>
        <taxon>Eukaryota</taxon>
        <taxon>Viridiplantae</taxon>
        <taxon>Streptophyta</taxon>
        <taxon>Embryophyta</taxon>
        <taxon>Tracheophyta</taxon>
        <taxon>Spermatophyta</taxon>
        <taxon>Magnoliopsida</taxon>
        <taxon>eudicotyledons</taxon>
        <taxon>Gunneridae</taxon>
        <taxon>Pentapetalae</taxon>
        <taxon>asterids</taxon>
        <taxon>lamiids</taxon>
        <taxon>Lamiales</taxon>
        <taxon>Pedaliaceae</taxon>
        <taxon>Sesamum</taxon>
    </lineage>
</organism>
<reference evidence="2" key="1">
    <citation type="submission" date="2020-06" db="EMBL/GenBank/DDBJ databases">
        <authorList>
            <person name="Li T."/>
            <person name="Hu X."/>
            <person name="Zhang T."/>
            <person name="Song X."/>
            <person name="Zhang H."/>
            <person name="Dai N."/>
            <person name="Sheng W."/>
            <person name="Hou X."/>
            <person name="Wei L."/>
        </authorList>
    </citation>
    <scope>NUCLEOTIDE SEQUENCE</scope>
    <source>
        <strain evidence="2">G02</strain>
        <tissue evidence="2">Leaf</tissue>
    </source>
</reference>
<proteinExistence type="predicted"/>